<gene>
    <name evidence="2" type="ORF">BT96DRAFT_782407</name>
</gene>
<sequence>KLLDDAQADMDRCQSELRRLRDLLKEIETRQDVLGAYIACVRSAMSPIHKLPQEMLGEIFKYVCCGDIGVNCIWEDGKQQLPTITLSRVCIRWYNLVNSIPGLWSSFGIRDSDSANFSLFDLFLERSRSHPIDLTISDFRSKLHTDSLSSLKLIENSNRWR</sequence>
<evidence type="ECO:0000313" key="2">
    <source>
        <dbReference type="EMBL" id="KAE9409948.1"/>
    </source>
</evidence>
<reference evidence="2" key="1">
    <citation type="journal article" date="2019" name="Environ. Microbiol.">
        <title>Fungal ecological strategies reflected in gene transcription - a case study of two litter decomposers.</title>
        <authorList>
            <person name="Barbi F."/>
            <person name="Kohler A."/>
            <person name="Barry K."/>
            <person name="Baskaran P."/>
            <person name="Daum C."/>
            <person name="Fauchery L."/>
            <person name="Ihrmark K."/>
            <person name="Kuo A."/>
            <person name="LaButti K."/>
            <person name="Lipzen A."/>
            <person name="Morin E."/>
            <person name="Grigoriev I.V."/>
            <person name="Henrissat B."/>
            <person name="Lindahl B."/>
            <person name="Martin F."/>
        </authorList>
    </citation>
    <scope>NUCLEOTIDE SEQUENCE</scope>
    <source>
        <strain evidence="2">JB14</strain>
    </source>
</reference>
<protein>
    <submittedName>
        <fullName evidence="2">Uncharacterized protein</fullName>
    </submittedName>
</protein>
<feature type="non-terminal residue" evidence="2">
    <location>
        <position position="1"/>
    </location>
</feature>
<proteinExistence type="predicted"/>
<feature type="non-terminal residue" evidence="2">
    <location>
        <position position="161"/>
    </location>
</feature>
<keyword evidence="1" id="KW-0175">Coiled coil</keyword>
<dbReference type="Gene3D" id="1.20.1280.50">
    <property type="match status" value="1"/>
</dbReference>
<organism evidence="2 3">
    <name type="scientific">Gymnopus androsaceus JB14</name>
    <dbReference type="NCBI Taxonomy" id="1447944"/>
    <lineage>
        <taxon>Eukaryota</taxon>
        <taxon>Fungi</taxon>
        <taxon>Dikarya</taxon>
        <taxon>Basidiomycota</taxon>
        <taxon>Agaricomycotina</taxon>
        <taxon>Agaricomycetes</taxon>
        <taxon>Agaricomycetidae</taxon>
        <taxon>Agaricales</taxon>
        <taxon>Marasmiineae</taxon>
        <taxon>Omphalotaceae</taxon>
        <taxon>Gymnopus</taxon>
    </lineage>
</organism>
<evidence type="ECO:0000313" key="3">
    <source>
        <dbReference type="Proteomes" id="UP000799118"/>
    </source>
</evidence>
<dbReference type="InterPro" id="IPR036047">
    <property type="entry name" value="F-box-like_dom_sf"/>
</dbReference>
<evidence type="ECO:0000256" key="1">
    <source>
        <dbReference type="SAM" id="Coils"/>
    </source>
</evidence>
<dbReference type="Proteomes" id="UP000799118">
    <property type="component" value="Unassembled WGS sequence"/>
</dbReference>
<name>A0A6A4ILF4_9AGAR</name>
<dbReference type="SUPFAM" id="SSF81383">
    <property type="entry name" value="F-box domain"/>
    <property type="match status" value="1"/>
</dbReference>
<keyword evidence="3" id="KW-1185">Reference proteome</keyword>
<dbReference type="EMBL" id="ML769386">
    <property type="protein sequence ID" value="KAE9409948.1"/>
    <property type="molecule type" value="Genomic_DNA"/>
</dbReference>
<accession>A0A6A4ILF4</accession>
<dbReference type="AlphaFoldDB" id="A0A6A4ILF4"/>
<feature type="coiled-coil region" evidence="1">
    <location>
        <begin position="3"/>
        <end position="30"/>
    </location>
</feature>
<dbReference type="OrthoDB" id="3365698at2759"/>